<dbReference type="RefSeq" id="WP_212689564.1">
    <property type="nucleotide sequence ID" value="NZ_JAGSPN010000108.1"/>
</dbReference>
<name>A0A941I7Y9_9BURK</name>
<reference evidence="1" key="1">
    <citation type="submission" date="2021-04" db="EMBL/GenBank/DDBJ databases">
        <title>novel species isolated from subtropical streams in China.</title>
        <authorList>
            <person name="Lu H."/>
        </authorList>
    </citation>
    <scope>NUCLEOTIDE SEQUENCE</scope>
    <source>
        <strain evidence="1">LFS511W</strain>
    </source>
</reference>
<sequence>WRYVVSSNLPLPGAMLEFAGYRDFELVQQECFLGLLLRKLPPHFGHQFHFLEHNDLVDTWRTAATAAPTKAVMLFTDCMAES</sequence>
<keyword evidence="2" id="KW-1185">Reference proteome</keyword>
<evidence type="ECO:0000313" key="1">
    <source>
        <dbReference type="EMBL" id="MBR7784331.1"/>
    </source>
</evidence>
<protein>
    <submittedName>
        <fullName evidence="1">Uncharacterized protein</fullName>
    </submittedName>
</protein>
<dbReference type="EMBL" id="JAGSPN010000108">
    <property type="protein sequence ID" value="MBR7784331.1"/>
    <property type="molecule type" value="Genomic_DNA"/>
</dbReference>
<dbReference type="Proteomes" id="UP000680067">
    <property type="component" value="Unassembled WGS sequence"/>
</dbReference>
<organism evidence="1 2">
    <name type="scientific">Undibacterium luofuense</name>
    <dbReference type="NCBI Taxonomy" id="2828733"/>
    <lineage>
        <taxon>Bacteria</taxon>
        <taxon>Pseudomonadati</taxon>
        <taxon>Pseudomonadota</taxon>
        <taxon>Betaproteobacteria</taxon>
        <taxon>Burkholderiales</taxon>
        <taxon>Oxalobacteraceae</taxon>
        <taxon>Undibacterium</taxon>
    </lineage>
</organism>
<feature type="non-terminal residue" evidence="1">
    <location>
        <position position="1"/>
    </location>
</feature>
<comment type="caution">
    <text evidence="1">The sequence shown here is derived from an EMBL/GenBank/DDBJ whole genome shotgun (WGS) entry which is preliminary data.</text>
</comment>
<proteinExistence type="predicted"/>
<dbReference type="AlphaFoldDB" id="A0A941I7Y9"/>
<accession>A0A941I7Y9</accession>
<evidence type="ECO:0000313" key="2">
    <source>
        <dbReference type="Proteomes" id="UP000680067"/>
    </source>
</evidence>
<gene>
    <name evidence="1" type="ORF">KDM89_19555</name>
</gene>